<dbReference type="Proteomes" id="UP000185772">
    <property type="component" value="Unassembled WGS sequence"/>
</dbReference>
<dbReference type="Gene3D" id="3.30.2400.30">
    <property type="match status" value="1"/>
</dbReference>
<name>A0A1Q8W044_9ACTO</name>
<sequence>MNNLHRQLAPISEAAWSEIDQEARRTFIRWIAGRRVVDVVGPDGEDLAAVRTGHQVRVDTPFEGVQAHQRQVRQIVELRVPFRVSREAVDAVDRGAQDSDWQPVKDAVAQIARAEDGIVFDGLASAGIEGLVPSSSNPAVSLPQPKDLPDAVAAALKELRLAGVEGPYALLLSAELWTAVAETTDDGYPIRKHIDRLLDGEVLWAPAIQDAVLLSTRGGDYELHLGQDLSIGYLSHDAESIELYLQETLTFLPYTSEASVVLTH</sequence>
<evidence type="ECO:0000313" key="7">
    <source>
        <dbReference type="Proteomes" id="UP000185772"/>
    </source>
</evidence>
<comment type="subcellular location">
    <subcellularLocation>
        <location evidence="1">Encapsulin nanocompartment</location>
    </subcellularLocation>
</comment>
<evidence type="ECO:0000313" key="5">
    <source>
        <dbReference type="EMBL" id="OLO54266.1"/>
    </source>
</evidence>
<dbReference type="RefSeq" id="WP_070659011.1">
    <property type="nucleotide sequence ID" value="NZ_MSKM01000014.1"/>
</dbReference>
<dbReference type="EMBL" id="MSKS01000006">
    <property type="protein sequence ID" value="OLO72540.1"/>
    <property type="molecule type" value="Genomic_DNA"/>
</dbReference>
<dbReference type="InterPro" id="IPR007544">
    <property type="entry name" value="ENCAP"/>
</dbReference>
<evidence type="ECO:0000256" key="1">
    <source>
        <dbReference type="ARBA" id="ARBA00033738"/>
    </source>
</evidence>
<dbReference type="Pfam" id="PF04454">
    <property type="entry name" value="Linocin_M18"/>
    <property type="match status" value="1"/>
</dbReference>
<evidence type="ECO:0000256" key="2">
    <source>
        <dbReference type="ARBA" id="ARBA00033743"/>
    </source>
</evidence>
<reference evidence="7 8" key="1">
    <citation type="submission" date="2016-12" db="EMBL/GenBank/DDBJ databases">
        <title>Genomic comparison of strains in the 'Actinomyces naeslundii' group.</title>
        <authorList>
            <person name="Mughal S.R."/>
            <person name="Do T."/>
            <person name="Gilbert S.C."/>
            <person name="Witherden E.A."/>
            <person name="Didelot X."/>
            <person name="Beighton D."/>
        </authorList>
    </citation>
    <scope>NUCLEOTIDE SEQUENCE [LARGE SCALE GENOMIC DNA]</scope>
    <source>
        <strain evidence="5 7">MMRCO6-1</strain>
        <strain evidence="6 8">WE8B-23</strain>
    </source>
</reference>
<dbReference type="OrthoDB" id="2922at2"/>
<evidence type="ECO:0000313" key="6">
    <source>
        <dbReference type="EMBL" id="OLO72540.1"/>
    </source>
</evidence>
<dbReference type="PIRSF" id="PIRSF019254">
    <property type="entry name" value="CFP29"/>
    <property type="match status" value="1"/>
</dbReference>
<proteinExistence type="inferred from homology"/>
<dbReference type="AlphaFoldDB" id="A0A1Q8W044"/>
<dbReference type="EMBL" id="MSKM01000014">
    <property type="protein sequence ID" value="OLO54266.1"/>
    <property type="molecule type" value="Genomic_DNA"/>
</dbReference>
<dbReference type="InterPro" id="IPR051429">
    <property type="entry name" value="Encapsulin_nc"/>
</dbReference>
<keyword evidence="3" id="KW-1284">Encapsulin nanocompartment</keyword>
<dbReference type="Gene3D" id="3.30.2320.10">
    <property type="entry name" value="hypothetical protein PF0899 domain"/>
    <property type="match status" value="1"/>
</dbReference>
<protein>
    <recommendedName>
        <fullName evidence="4">Type 1 encapsulin shell protein</fullName>
    </recommendedName>
</protein>
<comment type="caution">
    <text evidence="5">The sequence shown here is derived from an EMBL/GenBank/DDBJ whole genome shotgun (WGS) entry which is preliminary data.</text>
</comment>
<evidence type="ECO:0000256" key="4">
    <source>
        <dbReference type="ARBA" id="ARBA00050023"/>
    </source>
</evidence>
<dbReference type="Proteomes" id="UP000185963">
    <property type="component" value="Unassembled WGS sequence"/>
</dbReference>
<dbReference type="PANTHER" id="PTHR37165">
    <property type="entry name" value="PEPTIDASE U56 FAMILY"/>
    <property type="match status" value="1"/>
</dbReference>
<dbReference type="PANTHER" id="PTHR37165:SF1">
    <property type="entry name" value="TYPE 1 ENCAPSULIN SHELL PROTEIN"/>
    <property type="match status" value="1"/>
</dbReference>
<gene>
    <name evidence="6" type="ORF">BKH20_01645</name>
    <name evidence="5" type="ORF">BKH27_04640</name>
</gene>
<evidence type="ECO:0000256" key="3">
    <source>
        <dbReference type="ARBA" id="ARBA00033787"/>
    </source>
</evidence>
<evidence type="ECO:0000313" key="8">
    <source>
        <dbReference type="Proteomes" id="UP000185963"/>
    </source>
</evidence>
<accession>A0A1Q8W044</accession>
<dbReference type="NCBIfam" id="NF041155">
    <property type="entry name" value="encap_f1"/>
    <property type="match status" value="1"/>
</dbReference>
<organism evidence="5 7">
    <name type="scientific">Actinomyces oris</name>
    <dbReference type="NCBI Taxonomy" id="544580"/>
    <lineage>
        <taxon>Bacteria</taxon>
        <taxon>Bacillati</taxon>
        <taxon>Actinomycetota</taxon>
        <taxon>Actinomycetes</taxon>
        <taxon>Actinomycetales</taxon>
        <taxon>Actinomycetaceae</taxon>
        <taxon>Actinomyces</taxon>
    </lineage>
</organism>
<comment type="similarity">
    <text evidence="2">Belongs to the encapsulin family. Family 1 subfamily.</text>
</comment>
<dbReference type="GO" id="GO:0140737">
    <property type="term" value="C:encapsulin nanocompartment"/>
    <property type="evidence" value="ECO:0007669"/>
    <property type="project" value="UniProtKB-SubCell"/>
</dbReference>